<sequence>MTHSTPGIRPAAVAGTFYPGSASVLAGDLRRLLDDTPAAQTTQERQEGRPKAIIAPHAGYVYSGPIAASVYAPLHALRATIRRVVLLGPTHRVAVAGLALPSASAFATPLGEVALDMAAIASIAHLPQVVVSDAAHAMEHSLEVQLPFLQTVLERFTLVPLAVGRASAAEVAEVLEALWGGDETLLVISSDLSHYLPYAIARKTDNETARHIVALDARIDHQQACGATPVNGLLLAARRHGLQARLVDLRNSGDTAGDRSRVVGYGAFAFTPVNTDVH</sequence>
<dbReference type="Proteomes" id="UP000022141">
    <property type="component" value="Unassembled WGS sequence"/>
</dbReference>
<comment type="similarity">
    <text evidence="1 2">Belongs to the MEMO1 family.</text>
</comment>
<evidence type="ECO:0000256" key="1">
    <source>
        <dbReference type="ARBA" id="ARBA00006315"/>
    </source>
</evidence>
<dbReference type="CDD" id="cd07361">
    <property type="entry name" value="MEMO_like"/>
    <property type="match status" value="1"/>
</dbReference>
<organism evidence="3 4">
    <name type="scientific">Accumulibacter regalis</name>
    <dbReference type="NCBI Taxonomy" id="522306"/>
    <lineage>
        <taxon>Bacteria</taxon>
        <taxon>Pseudomonadati</taxon>
        <taxon>Pseudomonadota</taxon>
        <taxon>Betaproteobacteria</taxon>
        <taxon>Candidatus Accumulibacter</taxon>
    </lineage>
</organism>
<evidence type="ECO:0000256" key="2">
    <source>
        <dbReference type="HAMAP-Rule" id="MF_00055"/>
    </source>
</evidence>
<evidence type="ECO:0000313" key="4">
    <source>
        <dbReference type="Proteomes" id="UP000022141"/>
    </source>
</evidence>
<reference evidence="3" key="1">
    <citation type="submission" date="2014-02" db="EMBL/GenBank/DDBJ databases">
        <title>Expanding our view of genomic diversity in Candidatus Accumulibacter clades.</title>
        <authorList>
            <person name="Skennerton C.T."/>
            <person name="Barr J.J."/>
            <person name="Slater F.R."/>
            <person name="Bond P.L."/>
            <person name="Tyson G.W."/>
        </authorList>
    </citation>
    <scope>NUCLEOTIDE SEQUENCE [LARGE SCALE GENOMIC DNA]</scope>
</reference>
<dbReference type="Gene3D" id="3.40.830.10">
    <property type="entry name" value="LigB-like"/>
    <property type="match status" value="1"/>
</dbReference>
<dbReference type="PATRIC" id="fig|1454004.3.peg.1314"/>
<dbReference type="eggNOG" id="COG1355">
    <property type="taxonomic scope" value="Bacteria"/>
</dbReference>
<protein>
    <recommendedName>
        <fullName evidence="2">MEMO1 family protein AW11_01260</fullName>
    </recommendedName>
</protein>
<dbReference type="NCBIfam" id="TIGR04336">
    <property type="entry name" value="AmmeMemoSam_B"/>
    <property type="match status" value="1"/>
</dbReference>
<dbReference type="Pfam" id="PF01875">
    <property type="entry name" value="Memo"/>
    <property type="match status" value="1"/>
</dbReference>
<dbReference type="PANTHER" id="PTHR11060">
    <property type="entry name" value="PROTEIN MEMO1"/>
    <property type="match status" value="1"/>
</dbReference>
<dbReference type="PANTHER" id="PTHR11060:SF0">
    <property type="entry name" value="PROTEIN MEMO1"/>
    <property type="match status" value="1"/>
</dbReference>
<comment type="caution">
    <text evidence="3">The sequence shown here is derived from an EMBL/GenBank/DDBJ whole genome shotgun (WGS) entry which is preliminary data.</text>
</comment>
<dbReference type="EMBL" id="JEMY01000013">
    <property type="protein sequence ID" value="EXI89770.1"/>
    <property type="molecule type" value="Genomic_DNA"/>
</dbReference>
<dbReference type="InterPro" id="IPR002737">
    <property type="entry name" value="MEMO1_fam"/>
</dbReference>
<dbReference type="AlphaFoldDB" id="A0A011QL66"/>
<proteinExistence type="inferred from homology"/>
<name>A0A011QL66_ACCRE</name>
<gene>
    <name evidence="3" type="ORF">AW11_01260</name>
</gene>
<accession>A0A011QL66</accession>
<dbReference type="HAMAP" id="MF_00055">
    <property type="entry name" value="MEMO1"/>
    <property type="match status" value="1"/>
</dbReference>
<dbReference type="STRING" id="1454004.AW11_01260"/>
<evidence type="ECO:0000313" key="3">
    <source>
        <dbReference type="EMBL" id="EXI89770.1"/>
    </source>
</evidence>
<keyword evidence="4" id="KW-1185">Reference proteome</keyword>